<evidence type="ECO:0000259" key="1">
    <source>
        <dbReference type="Pfam" id="PF00561"/>
    </source>
</evidence>
<gene>
    <name evidence="2" type="ORF">UC35_09840</name>
</gene>
<dbReference type="InterPro" id="IPR050266">
    <property type="entry name" value="AB_hydrolase_sf"/>
</dbReference>
<dbReference type="Pfam" id="PF00561">
    <property type="entry name" value="Abhydrolase_1"/>
    <property type="match status" value="1"/>
</dbReference>
<dbReference type="EMBL" id="CP010951">
    <property type="protein sequence ID" value="AMO23138.1"/>
    <property type="molecule type" value="Genomic_DNA"/>
</dbReference>
<proteinExistence type="predicted"/>
<keyword evidence="3" id="KW-1185">Reference proteome</keyword>
<accession>A0A127JSZ6</accession>
<keyword evidence="2" id="KW-0378">Hydrolase</keyword>
<evidence type="ECO:0000313" key="3">
    <source>
        <dbReference type="Proteomes" id="UP000070433"/>
    </source>
</evidence>
<dbReference type="InterPro" id="IPR029058">
    <property type="entry name" value="AB_hydrolase_fold"/>
</dbReference>
<sequence length="265" mass="28008">MQAPIAFYREQGTGPGVVCLHSNASSSSQWRGLMELLAPSFRVIAADSYGAGKSPAWPVGRTLVLRDEVDLLEPAFAAAGDPFVLVGHSYGAGIALRAAVTQPQRVRALALYEPTLFALVDAQRPPPNDADGIKAAVARAGEALDRGDEDAAARHFIDFWMGEGAWAATPEARKPPIAAAVRNVRGWAHALVNEPTPLAHLAELDIPVLLMTGSRSPASGPAPARLLRGALRRCEWVAFDGLGHMGPITHPEPVNGAIAAFLARL</sequence>
<dbReference type="PATRIC" id="fig|94132.3.peg.2002"/>
<dbReference type="PANTHER" id="PTHR43798">
    <property type="entry name" value="MONOACYLGLYCEROL LIPASE"/>
    <property type="match status" value="1"/>
</dbReference>
<organism evidence="2 3">
    <name type="scientific">Ramlibacter tataouinensis</name>
    <dbReference type="NCBI Taxonomy" id="94132"/>
    <lineage>
        <taxon>Bacteria</taxon>
        <taxon>Pseudomonadati</taxon>
        <taxon>Pseudomonadota</taxon>
        <taxon>Betaproteobacteria</taxon>
        <taxon>Burkholderiales</taxon>
        <taxon>Comamonadaceae</taxon>
        <taxon>Ramlibacter</taxon>
    </lineage>
</organism>
<dbReference type="Gene3D" id="3.40.50.1820">
    <property type="entry name" value="alpha/beta hydrolase"/>
    <property type="match status" value="1"/>
</dbReference>
<dbReference type="PRINTS" id="PR00111">
    <property type="entry name" value="ABHYDROLASE"/>
</dbReference>
<dbReference type="RefSeq" id="WP_227820515.1">
    <property type="nucleotide sequence ID" value="NZ_CP010951.1"/>
</dbReference>
<dbReference type="GO" id="GO:0016787">
    <property type="term" value="F:hydrolase activity"/>
    <property type="evidence" value="ECO:0007669"/>
    <property type="project" value="UniProtKB-KW"/>
</dbReference>
<reference evidence="2 3" key="1">
    <citation type="journal article" date="2014" name="Int. J. Syst. Evol. Microbiol.">
        <title>Ramlibacter solisilvae sp. nov., isolated from forest soil, and emended description of the genus Ramlibacter.</title>
        <authorList>
            <person name="Lee H.J."/>
            <person name="Lee S.H."/>
            <person name="Lee S.S."/>
            <person name="Lee J.S."/>
            <person name="Kim Y."/>
            <person name="Kim S.C."/>
            <person name="Jeon C.O."/>
        </authorList>
    </citation>
    <scope>NUCLEOTIDE SEQUENCE [LARGE SCALE GENOMIC DNA]</scope>
    <source>
        <strain evidence="2 3">5-10</strain>
    </source>
</reference>
<feature type="domain" description="AB hydrolase-1" evidence="1">
    <location>
        <begin position="17"/>
        <end position="251"/>
    </location>
</feature>
<name>A0A127JSZ6_9BURK</name>
<protein>
    <submittedName>
        <fullName evidence="2">Hydrolase</fullName>
    </submittedName>
</protein>
<dbReference type="SUPFAM" id="SSF53474">
    <property type="entry name" value="alpha/beta-Hydrolases"/>
    <property type="match status" value="1"/>
</dbReference>
<dbReference type="Proteomes" id="UP000070433">
    <property type="component" value="Chromosome"/>
</dbReference>
<dbReference type="InterPro" id="IPR000073">
    <property type="entry name" value="AB_hydrolase_1"/>
</dbReference>
<evidence type="ECO:0000313" key="2">
    <source>
        <dbReference type="EMBL" id="AMO23138.1"/>
    </source>
</evidence>
<dbReference type="AlphaFoldDB" id="A0A127JSZ6"/>